<gene>
    <name evidence="1" type="ORF">BDN72DRAFT_742281</name>
</gene>
<organism evidence="1 2">
    <name type="scientific">Pluteus cervinus</name>
    <dbReference type="NCBI Taxonomy" id="181527"/>
    <lineage>
        <taxon>Eukaryota</taxon>
        <taxon>Fungi</taxon>
        <taxon>Dikarya</taxon>
        <taxon>Basidiomycota</taxon>
        <taxon>Agaricomycotina</taxon>
        <taxon>Agaricomycetes</taxon>
        <taxon>Agaricomycetidae</taxon>
        <taxon>Agaricales</taxon>
        <taxon>Pluteineae</taxon>
        <taxon>Pluteaceae</taxon>
        <taxon>Pluteus</taxon>
    </lineage>
</organism>
<feature type="non-terminal residue" evidence="1">
    <location>
        <position position="1"/>
    </location>
</feature>
<protein>
    <submittedName>
        <fullName evidence="1">Uncharacterized protein</fullName>
    </submittedName>
</protein>
<evidence type="ECO:0000313" key="1">
    <source>
        <dbReference type="EMBL" id="TFK57897.1"/>
    </source>
</evidence>
<sequence length="199" mass="22587">VKKRWTAVVYAFYHSDPVLETENGRQYILFTCFGKGCKQTVRRYIGTADESSTRNLRSHVKACWGEDILQRAELAKVASVALETVVKPYKLNGTLTSAFAFKGTGKPVYSTQPLTKTQTKTETVRWICEDFRPMAIVKDRGFNKLMKSGRPAQYVPSPSTVSRDVKQVFVKTRARIARKLQSIDSRVSLQMDCWTSPNH</sequence>
<dbReference type="Proteomes" id="UP000308600">
    <property type="component" value="Unassembled WGS sequence"/>
</dbReference>
<accession>A0ACD2ZX68</accession>
<name>A0ACD2ZX68_9AGAR</name>
<proteinExistence type="predicted"/>
<keyword evidence="2" id="KW-1185">Reference proteome</keyword>
<feature type="non-terminal residue" evidence="1">
    <location>
        <position position="199"/>
    </location>
</feature>
<dbReference type="EMBL" id="ML209898">
    <property type="protein sequence ID" value="TFK57897.1"/>
    <property type="molecule type" value="Genomic_DNA"/>
</dbReference>
<reference evidence="1 2" key="1">
    <citation type="journal article" date="2019" name="Nat. Ecol. Evol.">
        <title>Megaphylogeny resolves global patterns of mushroom evolution.</title>
        <authorList>
            <person name="Varga T."/>
            <person name="Krizsan K."/>
            <person name="Foldi C."/>
            <person name="Dima B."/>
            <person name="Sanchez-Garcia M."/>
            <person name="Sanchez-Ramirez S."/>
            <person name="Szollosi G.J."/>
            <person name="Szarkandi J.G."/>
            <person name="Papp V."/>
            <person name="Albert L."/>
            <person name="Andreopoulos W."/>
            <person name="Angelini C."/>
            <person name="Antonin V."/>
            <person name="Barry K.W."/>
            <person name="Bougher N.L."/>
            <person name="Buchanan P."/>
            <person name="Buyck B."/>
            <person name="Bense V."/>
            <person name="Catcheside P."/>
            <person name="Chovatia M."/>
            <person name="Cooper J."/>
            <person name="Damon W."/>
            <person name="Desjardin D."/>
            <person name="Finy P."/>
            <person name="Geml J."/>
            <person name="Haridas S."/>
            <person name="Hughes K."/>
            <person name="Justo A."/>
            <person name="Karasinski D."/>
            <person name="Kautmanova I."/>
            <person name="Kiss B."/>
            <person name="Kocsube S."/>
            <person name="Kotiranta H."/>
            <person name="LaButti K.M."/>
            <person name="Lechner B.E."/>
            <person name="Liimatainen K."/>
            <person name="Lipzen A."/>
            <person name="Lukacs Z."/>
            <person name="Mihaltcheva S."/>
            <person name="Morgado L.N."/>
            <person name="Niskanen T."/>
            <person name="Noordeloos M.E."/>
            <person name="Ohm R.A."/>
            <person name="Ortiz-Santana B."/>
            <person name="Ovrebo C."/>
            <person name="Racz N."/>
            <person name="Riley R."/>
            <person name="Savchenko A."/>
            <person name="Shiryaev A."/>
            <person name="Soop K."/>
            <person name="Spirin V."/>
            <person name="Szebenyi C."/>
            <person name="Tomsovsky M."/>
            <person name="Tulloss R.E."/>
            <person name="Uehling J."/>
            <person name="Grigoriev I.V."/>
            <person name="Vagvolgyi C."/>
            <person name="Papp T."/>
            <person name="Martin F.M."/>
            <person name="Miettinen O."/>
            <person name="Hibbett D.S."/>
            <person name="Nagy L.G."/>
        </authorList>
    </citation>
    <scope>NUCLEOTIDE SEQUENCE [LARGE SCALE GENOMIC DNA]</scope>
    <source>
        <strain evidence="1 2">NL-1719</strain>
    </source>
</reference>
<evidence type="ECO:0000313" key="2">
    <source>
        <dbReference type="Proteomes" id="UP000308600"/>
    </source>
</evidence>